<reference evidence="2" key="2">
    <citation type="submission" date="2015-01" db="EMBL/GenBank/DDBJ databases">
        <title>Evolutionary Origins and Diversification of the Mycorrhizal Mutualists.</title>
        <authorList>
            <consortium name="DOE Joint Genome Institute"/>
            <consortium name="Mycorrhizal Genomics Consortium"/>
            <person name="Kohler A."/>
            <person name="Kuo A."/>
            <person name="Nagy L.G."/>
            <person name="Floudas D."/>
            <person name="Copeland A."/>
            <person name="Barry K.W."/>
            <person name="Cichocki N."/>
            <person name="Veneault-Fourrey C."/>
            <person name="LaButti K."/>
            <person name="Lindquist E.A."/>
            <person name="Lipzen A."/>
            <person name="Lundell T."/>
            <person name="Morin E."/>
            <person name="Murat C."/>
            <person name="Riley R."/>
            <person name="Ohm R."/>
            <person name="Sun H."/>
            <person name="Tunlid A."/>
            <person name="Henrissat B."/>
            <person name="Grigoriev I.V."/>
            <person name="Hibbett D.S."/>
            <person name="Martin F."/>
        </authorList>
    </citation>
    <scope>NUCLEOTIDE SEQUENCE [LARGE SCALE GENOMIC DNA]</scope>
    <source>
        <strain evidence="2">Foug A</strain>
    </source>
</reference>
<proteinExistence type="predicted"/>
<sequence length="146" mass="16358">MRRLLTFKYTNDYVSIQPRSLQHINFRTKPCVSHCFIFLSHRSSSSVTVLLSTKMLNHFILLQRDIVAAQPPRTVLGPNVTRAASAAVVYARILCLGLHVHDPMNCWGKKLPRGSNFDNSHLLLRGTSHKGGKALAFATLSRGLFM</sequence>
<dbReference type="InParanoid" id="A0A0C3D3A7"/>
<evidence type="ECO:0000313" key="2">
    <source>
        <dbReference type="Proteomes" id="UP000053989"/>
    </source>
</evidence>
<organism evidence="1 2">
    <name type="scientific">Scleroderma citrinum Foug A</name>
    <dbReference type="NCBI Taxonomy" id="1036808"/>
    <lineage>
        <taxon>Eukaryota</taxon>
        <taxon>Fungi</taxon>
        <taxon>Dikarya</taxon>
        <taxon>Basidiomycota</taxon>
        <taxon>Agaricomycotina</taxon>
        <taxon>Agaricomycetes</taxon>
        <taxon>Agaricomycetidae</taxon>
        <taxon>Boletales</taxon>
        <taxon>Sclerodermatineae</taxon>
        <taxon>Sclerodermataceae</taxon>
        <taxon>Scleroderma</taxon>
    </lineage>
</organism>
<accession>A0A0C3D3A7</accession>
<evidence type="ECO:0000313" key="1">
    <source>
        <dbReference type="EMBL" id="KIM55270.1"/>
    </source>
</evidence>
<reference evidence="1 2" key="1">
    <citation type="submission" date="2014-04" db="EMBL/GenBank/DDBJ databases">
        <authorList>
            <consortium name="DOE Joint Genome Institute"/>
            <person name="Kuo A."/>
            <person name="Kohler A."/>
            <person name="Nagy L.G."/>
            <person name="Floudas D."/>
            <person name="Copeland A."/>
            <person name="Barry K.W."/>
            <person name="Cichocki N."/>
            <person name="Veneault-Fourrey C."/>
            <person name="LaButti K."/>
            <person name="Lindquist E.A."/>
            <person name="Lipzen A."/>
            <person name="Lundell T."/>
            <person name="Morin E."/>
            <person name="Murat C."/>
            <person name="Sun H."/>
            <person name="Tunlid A."/>
            <person name="Henrissat B."/>
            <person name="Grigoriev I.V."/>
            <person name="Hibbett D.S."/>
            <person name="Martin F."/>
            <person name="Nordberg H.P."/>
            <person name="Cantor M.N."/>
            <person name="Hua S.X."/>
        </authorList>
    </citation>
    <scope>NUCLEOTIDE SEQUENCE [LARGE SCALE GENOMIC DNA]</scope>
    <source>
        <strain evidence="1 2">Foug A</strain>
    </source>
</reference>
<dbReference type="HOGENOM" id="CLU_1778563_0_0_1"/>
<dbReference type="AlphaFoldDB" id="A0A0C3D3A7"/>
<protein>
    <submittedName>
        <fullName evidence="1">Uncharacterized protein</fullName>
    </submittedName>
</protein>
<keyword evidence="2" id="KW-1185">Reference proteome</keyword>
<dbReference type="EMBL" id="KN822138">
    <property type="protein sequence ID" value="KIM55270.1"/>
    <property type="molecule type" value="Genomic_DNA"/>
</dbReference>
<name>A0A0C3D3A7_9AGAM</name>
<dbReference type="Proteomes" id="UP000053989">
    <property type="component" value="Unassembled WGS sequence"/>
</dbReference>
<gene>
    <name evidence="1" type="ORF">SCLCIDRAFT_310413</name>
</gene>